<keyword evidence="6" id="KW-0175">Coiled coil</keyword>
<gene>
    <name evidence="9" type="ORF">O3H35_07905</name>
    <name evidence="8" type="ORF">O3H54_02790</name>
</gene>
<keyword evidence="8" id="KW-0547">Nucleotide-binding</keyword>
<dbReference type="AlphaFoldDB" id="A0A9E4ZTS7"/>
<keyword evidence="4" id="KW-0808">Transferase</keyword>
<dbReference type="SUPFAM" id="SSF47384">
    <property type="entry name" value="Homodimeric domain of signal transducing histidine kinase"/>
    <property type="match status" value="1"/>
</dbReference>
<evidence type="ECO:0000313" key="8">
    <source>
        <dbReference type="EMBL" id="MCZ3364801.1"/>
    </source>
</evidence>
<evidence type="ECO:0000313" key="9">
    <source>
        <dbReference type="EMBL" id="MCZ3372555.1"/>
    </source>
</evidence>
<dbReference type="Proteomes" id="UP001074446">
    <property type="component" value="Unassembled WGS sequence"/>
</dbReference>
<dbReference type="SMART" id="SM00388">
    <property type="entry name" value="HisKA"/>
    <property type="match status" value="1"/>
</dbReference>
<keyword evidence="5" id="KW-0418">Kinase</keyword>
<dbReference type="GO" id="GO:0005524">
    <property type="term" value="F:ATP binding"/>
    <property type="evidence" value="ECO:0007669"/>
    <property type="project" value="UniProtKB-KW"/>
</dbReference>
<dbReference type="RefSeq" id="WP_052375733.1">
    <property type="nucleotide sequence ID" value="NZ_JAPVER010000018.1"/>
</dbReference>
<evidence type="ECO:0000256" key="4">
    <source>
        <dbReference type="ARBA" id="ARBA00022679"/>
    </source>
</evidence>
<dbReference type="GO" id="GO:0000155">
    <property type="term" value="F:phosphorelay sensor kinase activity"/>
    <property type="evidence" value="ECO:0007669"/>
    <property type="project" value="InterPro"/>
</dbReference>
<evidence type="ECO:0000256" key="2">
    <source>
        <dbReference type="ARBA" id="ARBA00012438"/>
    </source>
</evidence>
<evidence type="ECO:0000256" key="3">
    <source>
        <dbReference type="ARBA" id="ARBA00022553"/>
    </source>
</evidence>
<dbReference type="Gene3D" id="3.30.565.10">
    <property type="entry name" value="Histidine kinase-like ATPase, C-terminal domain"/>
    <property type="match status" value="1"/>
</dbReference>
<dbReference type="InterPro" id="IPR036097">
    <property type="entry name" value="HisK_dim/P_sf"/>
</dbReference>
<feature type="domain" description="Histidine kinase" evidence="7">
    <location>
        <begin position="160"/>
        <end position="373"/>
    </location>
</feature>
<dbReference type="InterPro" id="IPR052162">
    <property type="entry name" value="Sensor_kinase/Photoreceptor"/>
</dbReference>
<reference evidence="8" key="1">
    <citation type="submission" date="2022-12" db="EMBL/GenBank/DDBJ databases">
        <title>Reclassification of two methanogenic archaea species isolated from the Kolyma lowland permafrost.</title>
        <authorList>
            <person name="Trubitsyn V.E."/>
            <person name="Rivkina E.M."/>
            <person name="Shcherbakova V.A."/>
        </authorList>
    </citation>
    <scope>NUCLEOTIDE SEQUENCE</scope>
    <source>
        <strain evidence="8">M2</strain>
        <strain evidence="9">MK4</strain>
    </source>
</reference>
<feature type="coiled-coil region" evidence="6">
    <location>
        <begin position="123"/>
        <end position="157"/>
    </location>
</feature>
<accession>A0A9E4ZTS7</accession>
<evidence type="ECO:0000256" key="6">
    <source>
        <dbReference type="SAM" id="Coils"/>
    </source>
</evidence>
<dbReference type="InterPro" id="IPR004358">
    <property type="entry name" value="Sig_transdc_His_kin-like_C"/>
</dbReference>
<protein>
    <recommendedName>
        <fullName evidence="2">histidine kinase</fullName>
        <ecNumber evidence="2">2.7.13.3</ecNumber>
    </recommendedName>
</protein>
<dbReference type="PRINTS" id="PR00344">
    <property type="entry name" value="BCTRLSENSOR"/>
</dbReference>
<dbReference type="EC" id="2.7.13.3" evidence="2"/>
<keyword evidence="8" id="KW-0067">ATP-binding</keyword>
<evidence type="ECO:0000256" key="5">
    <source>
        <dbReference type="ARBA" id="ARBA00022777"/>
    </source>
</evidence>
<keyword evidence="10" id="KW-1185">Reference proteome</keyword>
<dbReference type="Pfam" id="PF02518">
    <property type="entry name" value="HATPase_c"/>
    <property type="match status" value="1"/>
</dbReference>
<proteinExistence type="predicted"/>
<dbReference type="SUPFAM" id="SSF55874">
    <property type="entry name" value="ATPase domain of HSP90 chaperone/DNA topoisomerase II/histidine kinase"/>
    <property type="match status" value="1"/>
</dbReference>
<dbReference type="SMART" id="SM00387">
    <property type="entry name" value="HATPase_c"/>
    <property type="match status" value="1"/>
</dbReference>
<dbReference type="Proteomes" id="UP001068021">
    <property type="component" value="Unassembled WGS sequence"/>
</dbReference>
<dbReference type="Gene3D" id="1.10.287.130">
    <property type="match status" value="1"/>
</dbReference>
<dbReference type="InterPro" id="IPR003594">
    <property type="entry name" value="HATPase_dom"/>
</dbReference>
<name>A0A9E4ZTS7_9EURY</name>
<dbReference type="FunFam" id="3.30.565.10:FF:000006">
    <property type="entry name" value="Sensor histidine kinase WalK"/>
    <property type="match status" value="1"/>
</dbReference>
<evidence type="ECO:0000256" key="1">
    <source>
        <dbReference type="ARBA" id="ARBA00000085"/>
    </source>
</evidence>
<dbReference type="PROSITE" id="PS50109">
    <property type="entry name" value="HIS_KIN"/>
    <property type="match status" value="1"/>
</dbReference>
<dbReference type="PANTHER" id="PTHR43304:SF1">
    <property type="entry name" value="PAC DOMAIN-CONTAINING PROTEIN"/>
    <property type="match status" value="1"/>
</dbReference>
<dbReference type="EMBL" id="JAPVER010000018">
    <property type="protein sequence ID" value="MCZ3364801.1"/>
    <property type="molecule type" value="Genomic_DNA"/>
</dbReference>
<evidence type="ECO:0000259" key="7">
    <source>
        <dbReference type="PROSITE" id="PS50109"/>
    </source>
</evidence>
<dbReference type="InterPro" id="IPR036890">
    <property type="entry name" value="HATPase_C_sf"/>
</dbReference>
<dbReference type="PANTHER" id="PTHR43304">
    <property type="entry name" value="PHYTOCHROME-LIKE PROTEIN CPH1"/>
    <property type="match status" value="1"/>
</dbReference>
<organism evidence="8 10">
    <name type="scientific">Methanobacterium veterum</name>
    <dbReference type="NCBI Taxonomy" id="408577"/>
    <lineage>
        <taxon>Archaea</taxon>
        <taxon>Methanobacteriati</taxon>
        <taxon>Methanobacteriota</taxon>
        <taxon>Methanomada group</taxon>
        <taxon>Methanobacteria</taxon>
        <taxon>Methanobacteriales</taxon>
        <taxon>Methanobacteriaceae</taxon>
        <taxon>Methanobacterium</taxon>
    </lineage>
</organism>
<dbReference type="EMBL" id="JAPVES010000030">
    <property type="protein sequence ID" value="MCZ3372555.1"/>
    <property type="molecule type" value="Genomic_DNA"/>
</dbReference>
<comment type="catalytic activity">
    <reaction evidence="1">
        <text>ATP + protein L-histidine = ADP + protein N-phospho-L-histidine.</text>
        <dbReference type="EC" id="2.7.13.3"/>
    </reaction>
</comment>
<keyword evidence="3" id="KW-0597">Phosphoprotein</keyword>
<dbReference type="Pfam" id="PF00512">
    <property type="entry name" value="HisKA"/>
    <property type="match status" value="1"/>
</dbReference>
<dbReference type="InterPro" id="IPR003661">
    <property type="entry name" value="HisK_dim/P_dom"/>
</dbReference>
<evidence type="ECO:0000313" key="10">
    <source>
        <dbReference type="Proteomes" id="UP001068021"/>
    </source>
</evidence>
<comment type="caution">
    <text evidence="8">The sequence shown here is derived from an EMBL/GenBank/DDBJ whole genome shotgun (WGS) entry which is preliminary data.</text>
</comment>
<sequence length="373" mass="43055">MNSNINTKQIALLCDLDGIILKVLKNELIADQLQGKAFKDIFNGESAKEALIFIKKINKEYVAFNWELNMIISGKIKLLHFNGGIFDNHILIMGTNFFDELMYYYEEMTRITNNQVTHIRKLNKDMLEASSNLKERSKDLEKALEDLNHSNEQLQSFAYITSHDLQEPLRTIASYAQLIERRYKGKLDSDADDFIEFMVNGAYRMKEMIQGLLEYSRVETKEHEFKEFEAESALKYALNKLGSAISEVNAEITYDELPVIFADESQIIRVFQNLIGNALKFRREEVKPKIHISSMKKDNEYLFSVSDNGIGLDEQYSDQIFEVFKRLHAMDDYPGAGIGLSIVKRIIEGHNGIIWVKSELNKGSAFYFNIPHE</sequence>
<dbReference type="CDD" id="cd00082">
    <property type="entry name" value="HisKA"/>
    <property type="match status" value="1"/>
</dbReference>
<dbReference type="InterPro" id="IPR005467">
    <property type="entry name" value="His_kinase_dom"/>
</dbReference>